<protein>
    <submittedName>
        <fullName evidence="2">Uncharacterized protein</fullName>
    </submittedName>
</protein>
<evidence type="ECO:0000313" key="2">
    <source>
        <dbReference type="EMBL" id="JAI06379.1"/>
    </source>
</evidence>
<feature type="transmembrane region" description="Helical" evidence="1">
    <location>
        <begin position="6"/>
        <end position="25"/>
    </location>
</feature>
<proteinExistence type="predicted"/>
<keyword evidence="1" id="KW-0812">Transmembrane</keyword>
<name>A0A0E9XXG4_ANGAN</name>
<accession>A0A0E9XXG4</accession>
<sequence length="34" mass="4216">MPPLWGLNTFFIYSFCLISYFRLFLESYRCFNII</sequence>
<evidence type="ECO:0000256" key="1">
    <source>
        <dbReference type="SAM" id="Phobius"/>
    </source>
</evidence>
<reference evidence="2" key="1">
    <citation type="submission" date="2014-11" db="EMBL/GenBank/DDBJ databases">
        <authorList>
            <person name="Amaro Gonzalez C."/>
        </authorList>
    </citation>
    <scope>NUCLEOTIDE SEQUENCE</scope>
</reference>
<reference evidence="2" key="2">
    <citation type="journal article" date="2015" name="Fish Shellfish Immunol.">
        <title>Early steps in the European eel (Anguilla anguilla)-Vibrio vulnificus interaction in the gills: Role of the RtxA13 toxin.</title>
        <authorList>
            <person name="Callol A."/>
            <person name="Pajuelo D."/>
            <person name="Ebbesson L."/>
            <person name="Teles M."/>
            <person name="MacKenzie S."/>
            <person name="Amaro C."/>
        </authorList>
    </citation>
    <scope>NUCLEOTIDE SEQUENCE</scope>
</reference>
<organism evidence="2">
    <name type="scientific">Anguilla anguilla</name>
    <name type="common">European freshwater eel</name>
    <name type="synonym">Muraena anguilla</name>
    <dbReference type="NCBI Taxonomy" id="7936"/>
    <lineage>
        <taxon>Eukaryota</taxon>
        <taxon>Metazoa</taxon>
        <taxon>Chordata</taxon>
        <taxon>Craniata</taxon>
        <taxon>Vertebrata</taxon>
        <taxon>Euteleostomi</taxon>
        <taxon>Actinopterygii</taxon>
        <taxon>Neopterygii</taxon>
        <taxon>Teleostei</taxon>
        <taxon>Anguilliformes</taxon>
        <taxon>Anguillidae</taxon>
        <taxon>Anguilla</taxon>
    </lineage>
</organism>
<dbReference type="AlphaFoldDB" id="A0A0E9XXG4"/>
<keyword evidence="1" id="KW-1133">Transmembrane helix</keyword>
<keyword evidence="1" id="KW-0472">Membrane</keyword>
<dbReference type="EMBL" id="GBXM01002199">
    <property type="protein sequence ID" value="JAI06379.1"/>
    <property type="molecule type" value="Transcribed_RNA"/>
</dbReference>